<comment type="caution">
    <text evidence="1">The sequence shown here is derived from an EMBL/GenBank/DDBJ whole genome shotgun (WGS) entry which is preliminary data.</text>
</comment>
<dbReference type="SUPFAM" id="SSF48726">
    <property type="entry name" value="Immunoglobulin"/>
    <property type="match status" value="1"/>
</dbReference>
<evidence type="ECO:0000313" key="1">
    <source>
        <dbReference type="EMBL" id="CAB4020568.1"/>
    </source>
</evidence>
<dbReference type="Pfam" id="PF13927">
    <property type="entry name" value="Ig_3"/>
    <property type="match status" value="1"/>
</dbReference>
<dbReference type="PROSITE" id="PS50835">
    <property type="entry name" value="IG_LIKE"/>
    <property type="match status" value="1"/>
</dbReference>
<dbReference type="AlphaFoldDB" id="A0A6S7KJ84"/>
<proteinExistence type="predicted"/>
<organism evidence="1 2">
    <name type="scientific">Paramuricea clavata</name>
    <name type="common">Red gorgonian</name>
    <name type="synonym">Violescent sea-whip</name>
    <dbReference type="NCBI Taxonomy" id="317549"/>
    <lineage>
        <taxon>Eukaryota</taxon>
        <taxon>Metazoa</taxon>
        <taxon>Cnidaria</taxon>
        <taxon>Anthozoa</taxon>
        <taxon>Octocorallia</taxon>
        <taxon>Malacalcyonacea</taxon>
        <taxon>Plexauridae</taxon>
        <taxon>Paramuricea</taxon>
    </lineage>
</organism>
<dbReference type="InterPro" id="IPR007110">
    <property type="entry name" value="Ig-like_dom"/>
</dbReference>
<reference evidence="1" key="1">
    <citation type="submission" date="2020-04" db="EMBL/GenBank/DDBJ databases">
        <authorList>
            <person name="Alioto T."/>
            <person name="Alioto T."/>
            <person name="Gomez Garrido J."/>
        </authorList>
    </citation>
    <scope>NUCLEOTIDE SEQUENCE</scope>
    <source>
        <strain evidence="1">A484AB</strain>
    </source>
</reference>
<keyword evidence="2" id="KW-1185">Reference proteome</keyword>
<sequence length="337" mass="37068">STIYYLSILDQLINPTTGISTQNFPCTTENSRSVNTASNKEDDGTTVAIWHIVVSLVSGIMIGTLLSYIVFCSRRKFRSRKPQSNPEPKTTEADTTYINTEDNYQSFRVNAASYDAGNGAGNGAGNDDDSTYTDLNKTRDVEDLEYYLKRLVATFTGIHYTTGQISLPPGGDTFVVLPGENVSIAWKLNVSITDVLGRWWTFLPKNDYLFADIIRDGNVIEVPQYSPGPFTITKPSTLILKNVTIQYNGTYTFSILAKGKPIAASIVTVFVAGKCHLGEGGNPPANVTWYKDDVQIGRTGNEEQTLTLRNVGGTDSRTYKCVAQSHTLVEKKLVEVK</sequence>
<protein>
    <submittedName>
        <fullName evidence="1">---NA</fullName>
    </submittedName>
</protein>
<dbReference type="Proteomes" id="UP001152795">
    <property type="component" value="Unassembled WGS sequence"/>
</dbReference>
<feature type="non-terminal residue" evidence="1">
    <location>
        <position position="337"/>
    </location>
</feature>
<feature type="non-terminal residue" evidence="1">
    <location>
        <position position="1"/>
    </location>
</feature>
<dbReference type="EMBL" id="CACRXK020011022">
    <property type="protein sequence ID" value="CAB4020568.1"/>
    <property type="molecule type" value="Genomic_DNA"/>
</dbReference>
<dbReference type="Gene3D" id="2.60.40.10">
    <property type="entry name" value="Immunoglobulins"/>
    <property type="match status" value="1"/>
</dbReference>
<evidence type="ECO:0000313" key="2">
    <source>
        <dbReference type="Proteomes" id="UP001152795"/>
    </source>
</evidence>
<dbReference type="InterPro" id="IPR013783">
    <property type="entry name" value="Ig-like_fold"/>
</dbReference>
<gene>
    <name evidence="1" type="ORF">PACLA_8A017509</name>
</gene>
<name>A0A6S7KJ84_PARCT</name>
<dbReference type="InterPro" id="IPR036179">
    <property type="entry name" value="Ig-like_dom_sf"/>
</dbReference>
<accession>A0A6S7KJ84</accession>
<dbReference type="CDD" id="cd00096">
    <property type="entry name" value="Ig"/>
    <property type="match status" value="1"/>
</dbReference>